<keyword evidence="12" id="KW-1185">Reference proteome</keyword>
<proteinExistence type="inferred from homology"/>
<dbReference type="AlphaFoldDB" id="A0A429X0B1"/>
<reference evidence="9 12" key="2">
    <citation type="submission" date="2021-03" db="EMBL/GenBank/DDBJ databases">
        <title>Antimicrobial resistance genes in bacteria isolated from Japanese honey, and their potential for conferring macrolide and lincosamide resistance in the American foulbrood pathogen Paenibacillus larvae.</title>
        <authorList>
            <person name="Okamoto M."/>
            <person name="Kumagai M."/>
            <person name="Kanamori H."/>
            <person name="Takamatsu D."/>
        </authorList>
    </citation>
    <scope>NUCLEOTIDE SEQUENCE [LARGE SCALE GENOMIC DNA]</scope>
    <source>
        <strain evidence="9 12">J6TS1</strain>
    </source>
</reference>
<feature type="transmembrane region" description="Helical" evidence="7">
    <location>
        <begin position="170"/>
        <end position="189"/>
    </location>
</feature>
<evidence type="ECO:0000313" key="10">
    <source>
        <dbReference type="EMBL" id="RST56939.1"/>
    </source>
</evidence>
<dbReference type="InterPro" id="IPR050366">
    <property type="entry name" value="BP-dependent_transpt_permease"/>
</dbReference>
<keyword evidence="6 7" id="KW-0472">Membrane</keyword>
<feature type="transmembrane region" description="Helical" evidence="7">
    <location>
        <begin position="109"/>
        <end position="134"/>
    </location>
</feature>
<dbReference type="OrthoDB" id="9797472at2"/>
<comment type="caution">
    <text evidence="10">The sequence shown here is derived from an EMBL/GenBank/DDBJ whole genome shotgun (WGS) entry which is preliminary data.</text>
</comment>
<dbReference type="Pfam" id="PF12911">
    <property type="entry name" value="OppC_N"/>
    <property type="match status" value="1"/>
</dbReference>
<evidence type="ECO:0000313" key="9">
    <source>
        <dbReference type="EMBL" id="GIN98257.1"/>
    </source>
</evidence>
<keyword evidence="4 7" id="KW-0812">Transmembrane</keyword>
<dbReference type="Gene3D" id="1.10.3720.10">
    <property type="entry name" value="MetI-like"/>
    <property type="match status" value="1"/>
</dbReference>
<keyword evidence="5 7" id="KW-1133">Transmembrane helix</keyword>
<organism evidence="10 11">
    <name type="scientific">Siminovitchia terrae</name>
    <name type="common">Bacillus terrae</name>
    <dbReference type="NCBI Taxonomy" id="1914933"/>
    <lineage>
        <taxon>Bacteria</taxon>
        <taxon>Bacillati</taxon>
        <taxon>Bacillota</taxon>
        <taxon>Bacilli</taxon>
        <taxon>Bacillales</taxon>
        <taxon>Bacillaceae</taxon>
        <taxon>Siminovitchia</taxon>
    </lineage>
</organism>
<evidence type="ECO:0000256" key="1">
    <source>
        <dbReference type="ARBA" id="ARBA00004651"/>
    </source>
</evidence>
<dbReference type="PANTHER" id="PTHR43386">
    <property type="entry name" value="OLIGOPEPTIDE TRANSPORT SYSTEM PERMEASE PROTEIN APPC"/>
    <property type="match status" value="1"/>
</dbReference>
<dbReference type="Pfam" id="PF00528">
    <property type="entry name" value="BPD_transp_1"/>
    <property type="match status" value="1"/>
</dbReference>
<feature type="transmembrane region" description="Helical" evidence="7">
    <location>
        <begin position="228"/>
        <end position="255"/>
    </location>
</feature>
<feature type="transmembrane region" description="Helical" evidence="7">
    <location>
        <begin position="275"/>
        <end position="297"/>
    </location>
</feature>
<evidence type="ECO:0000256" key="3">
    <source>
        <dbReference type="ARBA" id="ARBA00022475"/>
    </source>
</evidence>
<comment type="subcellular location">
    <subcellularLocation>
        <location evidence="1 7">Cell membrane</location>
        <topology evidence="1 7">Multi-pass membrane protein</topology>
    </subcellularLocation>
</comment>
<sequence>MSKQELKLTEEMFLPAEDNYKEAEKIARPSISYWADVWRRLLENKLAMLGLIVIIILVIMAIIGPHLNGYSYYEQDFTKKNLRPNAEHWFGTDSAGRDLFTRSWYGARISLFIGVMAALIDFIIGVTYGGISAIKGGRVDNAMMRIAEILYSIPYLLVVILVMIVMEKGIWPIIIALSITGWIQMARLVRGQVLQLKEQEFVQASNAMGGKMGWILRKHMIPNTLGPILVNITLSVPTAIFAEATLSFLGLGVQAPQASWGTLVNDSLGSIHVGHFYQLFIPAILISLTMLAFNVFGDGLRDALDPRLRE</sequence>
<dbReference type="CDD" id="cd06261">
    <property type="entry name" value="TM_PBP2"/>
    <property type="match status" value="1"/>
</dbReference>
<dbReference type="InterPro" id="IPR035906">
    <property type="entry name" value="MetI-like_sf"/>
</dbReference>
<dbReference type="Proteomes" id="UP000680670">
    <property type="component" value="Unassembled WGS sequence"/>
</dbReference>
<feature type="transmembrane region" description="Helical" evidence="7">
    <location>
        <begin position="146"/>
        <end position="164"/>
    </location>
</feature>
<evidence type="ECO:0000256" key="4">
    <source>
        <dbReference type="ARBA" id="ARBA00022692"/>
    </source>
</evidence>
<dbReference type="RefSeq" id="WP_120119536.1">
    <property type="nucleotide sequence ID" value="NZ_BORI01000011.1"/>
</dbReference>
<evidence type="ECO:0000256" key="2">
    <source>
        <dbReference type="ARBA" id="ARBA00022448"/>
    </source>
</evidence>
<dbReference type="GO" id="GO:0005886">
    <property type="term" value="C:plasma membrane"/>
    <property type="evidence" value="ECO:0007669"/>
    <property type="project" value="UniProtKB-SubCell"/>
</dbReference>
<dbReference type="GO" id="GO:0055085">
    <property type="term" value="P:transmembrane transport"/>
    <property type="evidence" value="ECO:0007669"/>
    <property type="project" value="InterPro"/>
</dbReference>
<evidence type="ECO:0000313" key="12">
    <source>
        <dbReference type="Proteomes" id="UP000680670"/>
    </source>
</evidence>
<evidence type="ECO:0000313" key="11">
    <source>
        <dbReference type="Proteomes" id="UP000287296"/>
    </source>
</evidence>
<dbReference type="InterPro" id="IPR025966">
    <property type="entry name" value="OppC_N"/>
</dbReference>
<evidence type="ECO:0000259" key="8">
    <source>
        <dbReference type="PROSITE" id="PS50928"/>
    </source>
</evidence>
<dbReference type="PROSITE" id="PS50928">
    <property type="entry name" value="ABC_TM1"/>
    <property type="match status" value="1"/>
</dbReference>
<dbReference type="Proteomes" id="UP000287296">
    <property type="component" value="Unassembled WGS sequence"/>
</dbReference>
<keyword evidence="3" id="KW-1003">Cell membrane</keyword>
<comment type="similarity">
    <text evidence="7">Belongs to the binding-protein-dependent transport system permease family.</text>
</comment>
<evidence type="ECO:0000256" key="7">
    <source>
        <dbReference type="RuleBase" id="RU363032"/>
    </source>
</evidence>
<feature type="transmembrane region" description="Helical" evidence="7">
    <location>
        <begin position="46"/>
        <end position="67"/>
    </location>
</feature>
<protein>
    <submittedName>
        <fullName evidence="10">ABC transporter permease</fullName>
    </submittedName>
    <submittedName>
        <fullName evidence="9">Dipeptide transport system permease protein DppC</fullName>
    </submittedName>
</protein>
<dbReference type="SUPFAM" id="SSF161098">
    <property type="entry name" value="MetI-like"/>
    <property type="match status" value="1"/>
</dbReference>
<accession>A0A429X0B1</accession>
<dbReference type="InterPro" id="IPR000515">
    <property type="entry name" value="MetI-like"/>
</dbReference>
<dbReference type="EMBL" id="BORJ01000013">
    <property type="protein sequence ID" value="GIN98257.1"/>
    <property type="molecule type" value="Genomic_DNA"/>
</dbReference>
<reference evidence="10 11" key="1">
    <citation type="submission" date="2018-12" db="EMBL/GenBank/DDBJ databases">
        <authorList>
            <person name="Sun L."/>
            <person name="Chen Z."/>
        </authorList>
    </citation>
    <scope>NUCLEOTIDE SEQUENCE [LARGE SCALE GENOMIC DNA]</scope>
    <source>
        <strain evidence="10 11">LMG 29736</strain>
    </source>
</reference>
<feature type="domain" description="ABC transmembrane type-1" evidence="8">
    <location>
        <begin position="107"/>
        <end position="297"/>
    </location>
</feature>
<gene>
    <name evidence="9" type="primary">dppC</name>
    <name evidence="10" type="ORF">D5F11_025405</name>
    <name evidence="9" type="ORF">J6TS1_41270</name>
</gene>
<dbReference type="PANTHER" id="PTHR43386:SF22">
    <property type="entry name" value="OLIGOPEPTIDE TRANSPORT SYSTEM PERMEASE PROTEIN OPPC"/>
    <property type="match status" value="1"/>
</dbReference>
<dbReference type="EMBL" id="QYTW02000051">
    <property type="protein sequence ID" value="RST56939.1"/>
    <property type="molecule type" value="Genomic_DNA"/>
</dbReference>
<name>A0A429X0B1_SIMTE</name>
<evidence type="ECO:0000256" key="5">
    <source>
        <dbReference type="ARBA" id="ARBA00022989"/>
    </source>
</evidence>
<keyword evidence="2 7" id="KW-0813">Transport</keyword>
<evidence type="ECO:0000256" key="6">
    <source>
        <dbReference type="ARBA" id="ARBA00023136"/>
    </source>
</evidence>